<evidence type="ECO:0000313" key="3">
    <source>
        <dbReference type="Proteomes" id="UP000638560"/>
    </source>
</evidence>
<accession>A0ABS0GN92</accession>
<proteinExistence type="predicted"/>
<dbReference type="EMBL" id="JADPUN010000034">
    <property type="protein sequence ID" value="MBF9127656.1"/>
    <property type="molecule type" value="Genomic_DNA"/>
</dbReference>
<evidence type="ECO:0000256" key="1">
    <source>
        <dbReference type="SAM" id="Phobius"/>
    </source>
</evidence>
<sequence>MTDLLGSDLPLAAANVLADKKSPVSGTFDAIFAVAWVLAVIFLVYVAVKRRR</sequence>
<dbReference type="RefSeq" id="WP_196199335.1">
    <property type="nucleotide sequence ID" value="NZ_JADPUN010000034.1"/>
</dbReference>
<reference evidence="2 3" key="1">
    <citation type="submission" date="2020-11" db="EMBL/GenBank/DDBJ databases">
        <title>A novel isolate from a Black sea contaminated sediment with potential to produce alkanes: Plantactinospora alkalitolerans sp. nov.</title>
        <authorList>
            <person name="Carro L."/>
            <person name="Veyisoglu A."/>
            <person name="Guven K."/>
            <person name="Schumann P."/>
            <person name="Klenk H.-P."/>
            <person name="Sahin N."/>
        </authorList>
    </citation>
    <scope>NUCLEOTIDE SEQUENCE [LARGE SCALE GENOMIC DNA]</scope>
    <source>
        <strain evidence="2 3">S1510</strain>
    </source>
</reference>
<protein>
    <submittedName>
        <fullName evidence="2">Uncharacterized protein</fullName>
    </submittedName>
</protein>
<feature type="transmembrane region" description="Helical" evidence="1">
    <location>
        <begin position="30"/>
        <end position="48"/>
    </location>
</feature>
<keyword evidence="3" id="KW-1185">Reference proteome</keyword>
<dbReference type="Proteomes" id="UP000638560">
    <property type="component" value="Unassembled WGS sequence"/>
</dbReference>
<keyword evidence="1" id="KW-1133">Transmembrane helix</keyword>
<keyword evidence="1" id="KW-0472">Membrane</keyword>
<organism evidence="2 3">
    <name type="scientific">Plantactinospora alkalitolerans</name>
    <dbReference type="NCBI Taxonomy" id="2789879"/>
    <lineage>
        <taxon>Bacteria</taxon>
        <taxon>Bacillati</taxon>
        <taxon>Actinomycetota</taxon>
        <taxon>Actinomycetes</taxon>
        <taxon>Micromonosporales</taxon>
        <taxon>Micromonosporaceae</taxon>
        <taxon>Plantactinospora</taxon>
    </lineage>
</organism>
<comment type="caution">
    <text evidence="2">The sequence shown here is derived from an EMBL/GenBank/DDBJ whole genome shotgun (WGS) entry which is preliminary data.</text>
</comment>
<keyword evidence="1" id="KW-0812">Transmembrane</keyword>
<evidence type="ECO:0000313" key="2">
    <source>
        <dbReference type="EMBL" id="MBF9127656.1"/>
    </source>
</evidence>
<name>A0ABS0GN92_9ACTN</name>
<gene>
    <name evidence="2" type="ORF">I0C86_01385</name>
</gene>